<dbReference type="RefSeq" id="XP_046008040.1">
    <property type="nucleotide sequence ID" value="XM_046160457.1"/>
</dbReference>
<feature type="region of interest" description="Disordered" evidence="1">
    <location>
        <begin position="510"/>
        <end position="531"/>
    </location>
</feature>
<evidence type="ECO:0000256" key="2">
    <source>
        <dbReference type="SAM" id="Phobius"/>
    </source>
</evidence>
<name>A0A9P9BL23_9PEZI</name>
<sequence>MLGPLALPGFGRWLSSGTPVLAYAVLLGESHHHRILSFVPVWAMFAAVTLTYAVCSTSWLLYLVFTGLCWPTILVTCLRQFDAPGRLARRLLRKVFLRNLHFINDQIGLFNIPALEIDTEVKGLFVVRAITLSISTMTLVAHGVEAGIKLSDEIELAIQTDKVVVRLFRDIHVDDVYANVKGGDWEVTFGDLAYGKSEPSGDPDDFIARDTAILRAATTALDGTFSRPKRASTMVRTMTADRQPVEAQDQSSAFSSVKTLSSNETLANREHEEMIEMIYETSLITQAKESLRKAVKQDDETPGKLDLDNMNDMRAAVCAHIHNSPSIPHPPTTSIRVSTLSKTSYPRVKEFLHRLPLLYRLMLSPLCYLHHTKLQSVTVAGSGKWLVVLMRKYLFKHYSSRDSEIRKLEERISAWYEDATFALELGPVSGEASFPVSTKYDIQCHLKVSDVLAYRVLPAATQLEQVVRLGGGDALLTIPTFLFPHHEHIFPPMATEYELLELEARVKQMEEEGTPEAAKARRELRQRRKDQANMRISAHAHLPARFHQHLLNFVAALVKATKLIERDNAFEEAKITSLHHEVESLSSTGTAGSGDTADTTMTAKSNNSGFRDFMKKVDTGLKTTSVKTVEGMRKAGFSTLSAMANDRWIAALVGKVTRKLESAQGEVGYSFDVPISLDEARSKHESPSKLLP</sequence>
<dbReference type="AlphaFoldDB" id="A0A9P9BL23"/>
<feature type="transmembrane region" description="Helical" evidence="2">
    <location>
        <begin position="35"/>
        <end position="53"/>
    </location>
</feature>
<dbReference type="EMBL" id="JAGTJQ010000009">
    <property type="protein sequence ID" value="KAH7024492.1"/>
    <property type="molecule type" value="Genomic_DNA"/>
</dbReference>
<keyword evidence="2" id="KW-1133">Transmembrane helix</keyword>
<organism evidence="3 4">
    <name type="scientific">Microdochium trichocladiopsis</name>
    <dbReference type="NCBI Taxonomy" id="1682393"/>
    <lineage>
        <taxon>Eukaryota</taxon>
        <taxon>Fungi</taxon>
        <taxon>Dikarya</taxon>
        <taxon>Ascomycota</taxon>
        <taxon>Pezizomycotina</taxon>
        <taxon>Sordariomycetes</taxon>
        <taxon>Xylariomycetidae</taxon>
        <taxon>Xylariales</taxon>
        <taxon>Microdochiaceae</taxon>
        <taxon>Microdochium</taxon>
    </lineage>
</organism>
<keyword evidence="2" id="KW-0472">Membrane</keyword>
<comment type="caution">
    <text evidence="3">The sequence shown here is derived from an EMBL/GenBank/DDBJ whole genome shotgun (WGS) entry which is preliminary data.</text>
</comment>
<protein>
    <submittedName>
        <fullName evidence="3">Uncharacterized protein</fullName>
    </submittedName>
</protein>
<dbReference type="Proteomes" id="UP000756346">
    <property type="component" value="Unassembled WGS sequence"/>
</dbReference>
<reference evidence="3" key="1">
    <citation type="journal article" date="2021" name="Nat. Commun.">
        <title>Genetic determinants of endophytism in the Arabidopsis root mycobiome.</title>
        <authorList>
            <person name="Mesny F."/>
            <person name="Miyauchi S."/>
            <person name="Thiergart T."/>
            <person name="Pickel B."/>
            <person name="Atanasova L."/>
            <person name="Karlsson M."/>
            <person name="Huettel B."/>
            <person name="Barry K.W."/>
            <person name="Haridas S."/>
            <person name="Chen C."/>
            <person name="Bauer D."/>
            <person name="Andreopoulos W."/>
            <person name="Pangilinan J."/>
            <person name="LaButti K."/>
            <person name="Riley R."/>
            <person name="Lipzen A."/>
            <person name="Clum A."/>
            <person name="Drula E."/>
            <person name="Henrissat B."/>
            <person name="Kohler A."/>
            <person name="Grigoriev I.V."/>
            <person name="Martin F.M."/>
            <person name="Hacquard S."/>
        </authorList>
    </citation>
    <scope>NUCLEOTIDE SEQUENCE</scope>
    <source>
        <strain evidence="3">MPI-CAGE-CH-0230</strain>
    </source>
</reference>
<keyword evidence="4" id="KW-1185">Reference proteome</keyword>
<gene>
    <name evidence="3" type="ORF">B0I36DRAFT_376469</name>
</gene>
<evidence type="ECO:0000256" key="1">
    <source>
        <dbReference type="SAM" id="MobiDB-lite"/>
    </source>
</evidence>
<feature type="transmembrane region" description="Helical" evidence="2">
    <location>
        <begin position="59"/>
        <end position="81"/>
    </location>
</feature>
<dbReference type="GeneID" id="70190003"/>
<accession>A0A9P9BL23</accession>
<keyword evidence="2" id="KW-0812">Transmembrane</keyword>
<evidence type="ECO:0000313" key="3">
    <source>
        <dbReference type="EMBL" id="KAH7024492.1"/>
    </source>
</evidence>
<proteinExistence type="predicted"/>
<dbReference type="OrthoDB" id="5372451at2759"/>
<evidence type="ECO:0000313" key="4">
    <source>
        <dbReference type="Proteomes" id="UP000756346"/>
    </source>
</evidence>